<reference evidence="2" key="1">
    <citation type="submission" date="2019-10" db="EMBL/GenBank/DDBJ databases">
        <title>The sequence and de novo assembly of the wild yak genome.</title>
        <authorList>
            <person name="Liu Y."/>
        </authorList>
    </citation>
    <scope>NUCLEOTIDE SEQUENCE [LARGE SCALE GENOMIC DNA]</scope>
    <source>
        <strain evidence="2">WY2019</strain>
    </source>
</reference>
<keyword evidence="1" id="KW-0732">Signal</keyword>
<gene>
    <name evidence="2" type="ORF">E5288_WYG002563</name>
</gene>
<organism evidence="2 3">
    <name type="scientific">Bos mutus</name>
    <name type="common">wild yak</name>
    <dbReference type="NCBI Taxonomy" id="72004"/>
    <lineage>
        <taxon>Eukaryota</taxon>
        <taxon>Metazoa</taxon>
        <taxon>Chordata</taxon>
        <taxon>Craniata</taxon>
        <taxon>Vertebrata</taxon>
        <taxon>Euteleostomi</taxon>
        <taxon>Mammalia</taxon>
        <taxon>Eutheria</taxon>
        <taxon>Laurasiatheria</taxon>
        <taxon>Artiodactyla</taxon>
        <taxon>Ruminantia</taxon>
        <taxon>Pecora</taxon>
        <taxon>Bovidae</taxon>
        <taxon>Bovinae</taxon>
        <taxon>Bos</taxon>
    </lineage>
</organism>
<feature type="chain" id="PRO_5025399476" evidence="1">
    <location>
        <begin position="28"/>
        <end position="87"/>
    </location>
</feature>
<name>A0A6B0R2A7_9CETA</name>
<sequence>MGAGGGRGAAAVLLMVVVAALLVGAAGHLYPGEGESGGSRSGREAAQLGRVPFAKMEPPPVVDGVQSSVGGLVARTVSPASRGAGSR</sequence>
<accession>A0A6B0R2A7</accession>
<proteinExistence type="predicted"/>
<dbReference type="Proteomes" id="UP000322234">
    <property type="component" value="Unassembled WGS sequence"/>
</dbReference>
<evidence type="ECO:0000313" key="2">
    <source>
        <dbReference type="EMBL" id="MXQ83965.1"/>
    </source>
</evidence>
<evidence type="ECO:0000313" key="3">
    <source>
        <dbReference type="Proteomes" id="UP000322234"/>
    </source>
</evidence>
<keyword evidence="3" id="KW-1185">Reference proteome</keyword>
<evidence type="ECO:0000256" key="1">
    <source>
        <dbReference type="SAM" id="SignalP"/>
    </source>
</evidence>
<dbReference type="EMBL" id="VBQZ03000018">
    <property type="protein sequence ID" value="MXQ83965.1"/>
    <property type="molecule type" value="Genomic_DNA"/>
</dbReference>
<feature type="signal peptide" evidence="1">
    <location>
        <begin position="1"/>
        <end position="27"/>
    </location>
</feature>
<dbReference type="AlphaFoldDB" id="A0A6B0R2A7"/>
<protein>
    <submittedName>
        <fullName evidence="2">Uncharacterized protein</fullName>
    </submittedName>
</protein>
<comment type="caution">
    <text evidence="2">The sequence shown here is derived from an EMBL/GenBank/DDBJ whole genome shotgun (WGS) entry which is preliminary data.</text>
</comment>